<evidence type="ECO:0008006" key="3">
    <source>
        <dbReference type="Google" id="ProtNLM"/>
    </source>
</evidence>
<sequence>MNGKRVLILGGGTAGWITANLMATHWQDKGFDITLVESPDIGIIGVGEGSTPPLKHFMDVIGVDEREWMAECKATYKTGITFKDWSIKPGFTDYFHPFLSQPDQFSAPAFFHNSHLRRNGVDLEGHPNHFFLATELARQKLAPIAPPNFPFEINYGYHFDSSLLGKFLARVAARKGVKYIQATLQEVVLGDDGSINSLKMRDGQQLSADIYVDCTGFNSELLQKALKVPFISCADILFNDSAVVFPTPQQEQIEVQTMATALKYGWAWKIPLTHRNGNGYVYSSRFCDKDKAETEFRTHLNLLDSDIEARHLKFKVGRVAEQWHKNCLAVGLAQGFIEPLEATALDMVQETVARFIEAYNNGNYSDQYRQEFNNRINLRFDAVRDYIVCHYRISSRTDTDYWIENGRNEKISNSLRSILTSWMQGKNITDELERQKLDAYFPNVSWSCLLAGKGIYPTQAQLKPGNELAHQYDLNNIHRYIQGCALNFKPHMEQLAMLEKAAIKAA</sequence>
<gene>
    <name evidence="1" type="ORF">J2X05_002692</name>
</gene>
<dbReference type="PIRSF" id="PIRSF011396">
    <property type="entry name" value="Trp_halogenase"/>
    <property type="match status" value="1"/>
</dbReference>
<dbReference type="PANTHER" id="PTHR43747">
    <property type="entry name" value="FAD-BINDING PROTEIN"/>
    <property type="match status" value="1"/>
</dbReference>
<dbReference type="InterPro" id="IPR036188">
    <property type="entry name" value="FAD/NAD-bd_sf"/>
</dbReference>
<dbReference type="Proteomes" id="UP001253595">
    <property type="component" value="Unassembled WGS sequence"/>
</dbReference>
<comment type="caution">
    <text evidence="1">The sequence shown here is derived from an EMBL/GenBank/DDBJ whole genome shotgun (WGS) entry which is preliminary data.</text>
</comment>
<evidence type="ECO:0000313" key="1">
    <source>
        <dbReference type="EMBL" id="MDR7090668.1"/>
    </source>
</evidence>
<dbReference type="PANTHER" id="PTHR43747:SF4">
    <property type="entry name" value="FLAVIN-DEPENDENT TRYPTOPHAN HALOGENASE"/>
    <property type="match status" value="1"/>
</dbReference>
<dbReference type="RefSeq" id="WP_310073171.1">
    <property type="nucleotide sequence ID" value="NZ_JAVDVX010000004.1"/>
</dbReference>
<evidence type="ECO:0000313" key="2">
    <source>
        <dbReference type="Proteomes" id="UP001253595"/>
    </source>
</evidence>
<protein>
    <recommendedName>
        <fullName evidence="3">Tryptophan halogenase</fullName>
    </recommendedName>
</protein>
<proteinExistence type="predicted"/>
<reference evidence="1 2" key="1">
    <citation type="submission" date="2023-07" db="EMBL/GenBank/DDBJ databases">
        <title>Sorghum-associated microbial communities from plants grown in Nebraska, USA.</title>
        <authorList>
            <person name="Schachtman D."/>
        </authorList>
    </citation>
    <scope>NUCLEOTIDE SEQUENCE [LARGE SCALE GENOMIC DNA]</scope>
    <source>
        <strain evidence="1 2">BE190</strain>
    </source>
</reference>
<dbReference type="EMBL" id="JAVDVX010000004">
    <property type="protein sequence ID" value="MDR7090668.1"/>
    <property type="molecule type" value="Genomic_DNA"/>
</dbReference>
<dbReference type="Gene3D" id="3.50.50.60">
    <property type="entry name" value="FAD/NAD(P)-binding domain"/>
    <property type="match status" value="1"/>
</dbReference>
<dbReference type="InterPro" id="IPR050816">
    <property type="entry name" value="Flavin-dep_Halogenase_NPB"/>
</dbReference>
<dbReference type="InterPro" id="IPR006905">
    <property type="entry name" value="Flavin_halogenase"/>
</dbReference>
<organism evidence="1 2">
    <name type="scientific">Cellvibrio fibrivorans</name>
    <dbReference type="NCBI Taxonomy" id="126350"/>
    <lineage>
        <taxon>Bacteria</taxon>
        <taxon>Pseudomonadati</taxon>
        <taxon>Pseudomonadota</taxon>
        <taxon>Gammaproteobacteria</taxon>
        <taxon>Cellvibrionales</taxon>
        <taxon>Cellvibrionaceae</taxon>
        <taxon>Cellvibrio</taxon>
    </lineage>
</organism>
<keyword evidence="2" id="KW-1185">Reference proteome</keyword>
<accession>A0ABU1UZW4</accession>
<name>A0ABU1UZW4_9GAMM</name>
<dbReference type="InterPro" id="IPR033856">
    <property type="entry name" value="Trp_halogen"/>
</dbReference>
<dbReference type="Pfam" id="PF04820">
    <property type="entry name" value="Trp_halogenase"/>
    <property type="match status" value="1"/>
</dbReference>
<dbReference type="SUPFAM" id="SSF51905">
    <property type="entry name" value="FAD/NAD(P)-binding domain"/>
    <property type="match status" value="1"/>
</dbReference>